<dbReference type="PANTHER" id="PTHR37171">
    <property type="entry name" value="SERINE/THREONINE-PROTEIN KINASE YRZF-RELATED"/>
    <property type="match status" value="1"/>
</dbReference>
<feature type="domain" description="Protein kinase" evidence="2">
    <location>
        <begin position="146"/>
        <end position="332"/>
    </location>
</feature>
<dbReference type="PANTHER" id="PTHR37171:SF1">
    <property type="entry name" value="SERINE_THREONINE-PROTEIN KINASE YRZF-RELATED"/>
    <property type="match status" value="1"/>
</dbReference>
<dbReference type="AlphaFoldDB" id="A0A9P5NXV0"/>
<dbReference type="InterPro" id="IPR011009">
    <property type="entry name" value="Kinase-like_dom_sf"/>
</dbReference>
<dbReference type="InterPro" id="IPR008266">
    <property type="entry name" value="Tyr_kinase_AS"/>
</dbReference>
<feature type="region of interest" description="Disordered" evidence="1">
    <location>
        <begin position="64"/>
        <end position="86"/>
    </location>
</feature>
<accession>A0A9P5NXV0</accession>
<dbReference type="OrthoDB" id="2523927at2759"/>
<dbReference type="PROSITE" id="PS50011">
    <property type="entry name" value="PROTEIN_KINASE_DOM"/>
    <property type="match status" value="1"/>
</dbReference>
<dbReference type="InterPro" id="IPR052396">
    <property type="entry name" value="Meiotic_Drive_Suppr_Kinase"/>
</dbReference>
<dbReference type="EMBL" id="JADNYJ010000014">
    <property type="protein sequence ID" value="KAF8907637.1"/>
    <property type="molecule type" value="Genomic_DNA"/>
</dbReference>
<dbReference type="GO" id="GO:0004672">
    <property type="term" value="F:protein kinase activity"/>
    <property type="evidence" value="ECO:0007669"/>
    <property type="project" value="InterPro"/>
</dbReference>
<feature type="non-terminal residue" evidence="3">
    <location>
        <position position="332"/>
    </location>
</feature>
<dbReference type="SUPFAM" id="SSF56112">
    <property type="entry name" value="Protein kinase-like (PK-like)"/>
    <property type="match status" value="1"/>
</dbReference>
<evidence type="ECO:0000256" key="1">
    <source>
        <dbReference type="SAM" id="MobiDB-lite"/>
    </source>
</evidence>
<sequence>TYDSTFIIFHCGRYERIGFRHRASQTLYLSGLIDPINMKDPSYRKLHIGLHVAITARKRSVDHVDEMEIPKSKRPKDTPVDEVDSSEIDDEIANRDLMLVTLDYGAFCSPTPSSFLRIGPSWVPGHAMPKEYPKQTRFNVHEYISLVLKKPLGQGAVGIVHPAAVTLTLKSGQVMKRDMVVKFAFTKEQEKKMFNEYRIYGELSFEEGLEGIVTVHGMFRDPESGAVGMLMNEAGQSLRQREIERGGDGRQVTTSPEEREAFRRVLKGLHKAGIRHHDIRSDNLLINSRNEVFIIDFDCADYEVNPENTEREMECLDDLLEGKYEHDTYYSY</sequence>
<evidence type="ECO:0000313" key="3">
    <source>
        <dbReference type="EMBL" id="KAF8907637.1"/>
    </source>
</evidence>
<dbReference type="PROSITE" id="PS00109">
    <property type="entry name" value="PROTEIN_KINASE_TYR"/>
    <property type="match status" value="1"/>
</dbReference>
<dbReference type="Pfam" id="PF00069">
    <property type="entry name" value="Pkinase"/>
    <property type="match status" value="1"/>
</dbReference>
<dbReference type="InterPro" id="IPR000719">
    <property type="entry name" value="Prot_kinase_dom"/>
</dbReference>
<feature type="compositionally biased region" description="Basic and acidic residues" evidence="1">
    <location>
        <begin position="64"/>
        <end position="79"/>
    </location>
</feature>
<gene>
    <name evidence="3" type="ORF">CPB84DRAFT_1768412</name>
</gene>
<reference evidence="3" key="1">
    <citation type="submission" date="2020-11" db="EMBL/GenBank/DDBJ databases">
        <authorList>
            <consortium name="DOE Joint Genome Institute"/>
            <person name="Ahrendt S."/>
            <person name="Riley R."/>
            <person name="Andreopoulos W."/>
            <person name="LaButti K."/>
            <person name="Pangilinan J."/>
            <person name="Ruiz-duenas F.J."/>
            <person name="Barrasa J.M."/>
            <person name="Sanchez-Garcia M."/>
            <person name="Camarero S."/>
            <person name="Miyauchi S."/>
            <person name="Serrano A."/>
            <person name="Linde D."/>
            <person name="Babiker R."/>
            <person name="Drula E."/>
            <person name="Ayuso-Fernandez I."/>
            <person name="Pacheco R."/>
            <person name="Padilla G."/>
            <person name="Ferreira P."/>
            <person name="Barriuso J."/>
            <person name="Kellner H."/>
            <person name="Castanera R."/>
            <person name="Alfaro M."/>
            <person name="Ramirez L."/>
            <person name="Pisabarro A.G."/>
            <person name="Kuo A."/>
            <person name="Tritt A."/>
            <person name="Lipzen A."/>
            <person name="He G."/>
            <person name="Yan M."/>
            <person name="Ng V."/>
            <person name="Cullen D."/>
            <person name="Martin F."/>
            <person name="Rosso M.-N."/>
            <person name="Henrissat B."/>
            <person name="Hibbett D."/>
            <person name="Martinez A.T."/>
            <person name="Grigoriev I.V."/>
        </authorList>
    </citation>
    <scope>NUCLEOTIDE SEQUENCE</scope>
    <source>
        <strain evidence="3">AH 44721</strain>
    </source>
</reference>
<name>A0A9P5NXV0_GYMJU</name>
<keyword evidence="4" id="KW-1185">Reference proteome</keyword>
<evidence type="ECO:0000259" key="2">
    <source>
        <dbReference type="PROSITE" id="PS50011"/>
    </source>
</evidence>
<protein>
    <recommendedName>
        <fullName evidence="2">Protein kinase domain-containing protein</fullName>
    </recommendedName>
</protein>
<comment type="caution">
    <text evidence="3">The sequence shown here is derived from an EMBL/GenBank/DDBJ whole genome shotgun (WGS) entry which is preliminary data.</text>
</comment>
<dbReference type="Gene3D" id="3.30.200.20">
    <property type="entry name" value="Phosphorylase Kinase, domain 1"/>
    <property type="match status" value="1"/>
</dbReference>
<evidence type="ECO:0000313" key="4">
    <source>
        <dbReference type="Proteomes" id="UP000724874"/>
    </source>
</evidence>
<organism evidence="3 4">
    <name type="scientific">Gymnopilus junonius</name>
    <name type="common">Spectacular rustgill mushroom</name>
    <name type="synonym">Gymnopilus spectabilis subsp. junonius</name>
    <dbReference type="NCBI Taxonomy" id="109634"/>
    <lineage>
        <taxon>Eukaryota</taxon>
        <taxon>Fungi</taxon>
        <taxon>Dikarya</taxon>
        <taxon>Basidiomycota</taxon>
        <taxon>Agaricomycotina</taxon>
        <taxon>Agaricomycetes</taxon>
        <taxon>Agaricomycetidae</taxon>
        <taxon>Agaricales</taxon>
        <taxon>Agaricineae</taxon>
        <taxon>Hymenogastraceae</taxon>
        <taxon>Gymnopilus</taxon>
    </lineage>
</organism>
<proteinExistence type="predicted"/>
<dbReference type="Proteomes" id="UP000724874">
    <property type="component" value="Unassembled WGS sequence"/>
</dbReference>
<dbReference type="GO" id="GO:0005524">
    <property type="term" value="F:ATP binding"/>
    <property type="evidence" value="ECO:0007669"/>
    <property type="project" value="InterPro"/>
</dbReference>
<dbReference type="Gene3D" id="1.10.510.10">
    <property type="entry name" value="Transferase(Phosphotransferase) domain 1"/>
    <property type="match status" value="1"/>
</dbReference>